<comment type="caution">
    <text evidence="2">The sequence shown here is derived from an EMBL/GenBank/DDBJ whole genome shotgun (WGS) entry which is preliminary data.</text>
</comment>
<organism evidence="2 3">
    <name type="scientific">Ignelater luminosus</name>
    <name type="common">Cucubano</name>
    <name type="synonym">Pyrophorus luminosus</name>
    <dbReference type="NCBI Taxonomy" id="2038154"/>
    <lineage>
        <taxon>Eukaryota</taxon>
        <taxon>Metazoa</taxon>
        <taxon>Ecdysozoa</taxon>
        <taxon>Arthropoda</taxon>
        <taxon>Hexapoda</taxon>
        <taxon>Insecta</taxon>
        <taxon>Pterygota</taxon>
        <taxon>Neoptera</taxon>
        <taxon>Endopterygota</taxon>
        <taxon>Coleoptera</taxon>
        <taxon>Polyphaga</taxon>
        <taxon>Elateriformia</taxon>
        <taxon>Elateroidea</taxon>
        <taxon>Elateridae</taxon>
        <taxon>Agrypninae</taxon>
        <taxon>Pyrophorini</taxon>
        <taxon>Ignelater</taxon>
    </lineage>
</organism>
<evidence type="ECO:0000256" key="1">
    <source>
        <dbReference type="SAM" id="MobiDB-lite"/>
    </source>
</evidence>
<feature type="non-terminal residue" evidence="2">
    <location>
        <position position="1"/>
    </location>
</feature>
<dbReference type="Proteomes" id="UP000801492">
    <property type="component" value="Unassembled WGS sequence"/>
</dbReference>
<feature type="compositionally biased region" description="Polar residues" evidence="1">
    <location>
        <begin position="51"/>
        <end position="65"/>
    </location>
</feature>
<evidence type="ECO:0000313" key="2">
    <source>
        <dbReference type="EMBL" id="KAF2902692.1"/>
    </source>
</evidence>
<feature type="region of interest" description="Disordered" evidence="1">
    <location>
        <begin position="24"/>
        <end position="67"/>
    </location>
</feature>
<gene>
    <name evidence="2" type="ORF">ILUMI_03491</name>
</gene>
<name>A0A8K0DGG5_IGNLU</name>
<sequence length="109" mass="11195">MSRHVFTTPTRSLAVTEQLAGAGLKTAPTRSLAVGRRPSSGGKAEIGVSSEDGSYSQPRPRTGVSSAVLDGDVPCVVVGSVDGWRRWQGSRVGVGGKRAACVSPEDGVD</sequence>
<reference evidence="2" key="1">
    <citation type="submission" date="2019-08" db="EMBL/GenBank/DDBJ databases">
        <title>The genome of the North American firefly Photinus pyralis.</title>
        <authorList>
            <consortium name="Photinus pyralis genome working group"/>
            <person name="Fallon T.R."/>
            <person name="Sander Lower S.E."/>
            <person name="Weng J.-K."/>
        </authorList>
    </citation>
    <scope>NUCLEOTIDE SEQUENCE</scope>
    <source>
        <strain evidence="2">TRF0915ILg1</strain>
        <tissue evidence="2">Whole body</tissue>
    </source>
</reference>
<dbReference type="EMBL" id="VTPC01001210">
    <property type="protein sequence ID" value="KAF2902692.1"/>
    <property type="molecule type" value="Genomic_DNA"/>
</dbReference>
<dbReference type="AlphaFoldDB" id="A0A8K0DGG5"/>
<protein>
    <submittedName>
        <fullName evidence="2">Uncharacterized protein</fullName>
    </submittedName>
</protein>
<keyword evidence="3" id="KW-1185">Reference proteome</keyword>
<accession>A0A8K0DGG5</accession>
<proteinExistence type="predicted"/>
<evidence type="ECO:0000313" key="3">
    <source>
        <dbReference type="Proteomes" id="UP000801492"/>
    </source>
</evidence>